<reference evidence="7" key="1">
    <citation type="submission" date="2022-10" db="EMBL/GenBank/DDBJ databases">
        <title>Completed Genome Sequence of two octocoral isolated bacterium, Endozoicomonas euniceicola EF212T and Endozoicomonas gorgoniicola PS125T.</title>
        <authorList>
            <person name="Chiou Y.-J."/>
            <person name="Chen Y.-H."/>
        </authorList>
    </citation>
    <scope>NUCLEOTIDE SEQUENCE</scope>
    <source>
        <strain evidence="7">EF212</strain>
    </source>
</reference>
<dbReference type="InterPro" id="IPR013785">
    <property type="entry name" value="Aldolase_TIM"/>
</dbReference>
<keyword evidence="5" id="KW-0411">Iron-sulfur</keyword>
<dbReference type="InterPro" id="IPR007197">
    <property type="entry name" value="rSAM"/>
</dbReference>
<dbReference type="EMBL" id="CP103300">
    <property type="protein sequence ID" value="UYM15375.1"/>
    <property type="molecule type" value="Genomic_DNA"/>
</dbReference>
<sequence length="372" mass="41726">MLMSYSQPEVRELPSGYKFEHPQSETTIRLDFQGRWLSFRCGVYFYRRCMNGDVVCGKGEIPLHCSEKIKLTDKIATTLGQWDQNWNGHNRVKSLLQTASGLDFNYYNRQAALYRAVYPEGVPILPPDRYGDLVVQPVIGCPNRACTFCAFYKDKPYKMLPSDQFAQHLLGIKALLGERCLAKGGLAKDGLFIGSANAMALSQRRLMAYLQQIDACFDPFKRGIAAFADPDFSAPRNASQWQELANAGVTRLVIGLETGWGALRGRLGKSADLTRVCHAVEDYKRAGISVGITVLAGACEAGQQQENVQRTAAFIKALGLERKDIVYLSPLESVNVDRKLRAQELRLMKQHLAVCSDAQIVPYQTQRFRYYC</sequence>
<dbReference type="SFLD" id="SFLDS00029">
    <property type="entry name" value="Radical_SAM"/>
    <property type="match status" value="1"/>
</dbReference>
<dbReference type="PANTHER" id="PTHR43409:SF4">
    <property type="entry name" value="RADICAL SAM SUPERFAMILY PROTEIN"/>
    <property type="match status" value="1"/>
</dbReference>
<keyword evidence="4" id="KW-0408">Iron</keyword>
<dbReference type="Proteomes" id="UP001163255">
    <property type="component" value="Chromosome"/>
</dbReference>
<evidence type="ECO:0000256" key="2">
    <source>
        <dbReference type="ARBA" id="ARBA00022691"/>
    </source>
</evidence>
<evidence type="ECO:0000256" key="4">
    <source>
        <dbReference type="ARBA" id="ARBA00023004"/>
    </source>
</evidence>
<evidence type="ECO:0000256" key="3">
    <source>
        <dbReference type="ARBA" id="ARBA00022723"/>
    </source>
</evidence>
<dbReference type="InterPro" id="IPR006638">
    <property type="entry name" value="Elp3/MiaA/NifB-like_rSAM"/>
</dbReference>
<dbReference type="SFLD" id="SFLDG01082">
    <property type="entry name" value="B12-binding_domain_containing"/>
    <property type="match status" value="1"/>
</dbReference>
<evidence type="ECO:0000256" key="1">
    <source>
        <dbReference type="ARBA" id="ARBA00001966"/>
    </source>
</evidence>
<keyword evidence="3" id="KW-0479">Metal-binding</keyword>
<organism evidence="7 8">
    <name type="scientific">Endozoicomonas euniceicola</name>
    <dbReference type="NCBI Taxonomy" id="1234143"/>
    <lineage>
        <taxon>Bacteria</taxon>
        <taxon>Pseudomonadati</taxon>
        <taxon>Pseudomonadota</taxon>
        <taxon>Gammaproteobacteria</taxon>
        <taxon>Oceanospirillales</taxon>
        <taxon>Endozoicomonadaceae</taxon>
        <taxon>Endozoicomonas</taxon>
    </lineage>
</organism>
<dbReference type="RefSeq" id="WP_262597349.1">
    <property type="nucleotide sequence ID" value="NZ_CP103300.1"/>
</dbReference>
<keyword evidence="8" id="KW-1185">Reference proteome</keyword>
<proteinExistence type="predicted"/>
<dbReference type="SMART" id="SM00729">
    <property type="entry name" value="Elp3"/>
    <property type="match status" value="1"/>
</dbReference>
<comment type="cofactor">
    <cofactor evidence="1">
        <name>[4Fe-4S] cluster</name>
        <dbReference type="ChEBI" id="CHEBI:49883"/>
    </cofactor>
</comment>
<evidence type="ECO:0000259" key="6">
    <source>
        <dbReference type="PROSITE" id="PS51918"/>
    </source>
</evidence>
<dbReference type="Gene3D" id="3.20.20.70">
    <property type="entry name" value="Aldolase class I"/>
    <property type="match status" value="1"/>
</dbReference>
<evidence type="ECO:0000256" key="5">
    <source>
        <dbReference type="ARBA" id="ARBA00023014"/>
    </source>
</evidence>
<dbReference type="PROSITE" id="PS51918">
    <property type="entry name" value="RADICAL_SAM"/>
    <property type="match status" value="1"/>
</dbReference>
<dbReference type="SUPFAM" id="SSF102114">
    <property type="entry name" value="Radical SAM enzymes"/>
    <property type="match status" value="1"/>
</dbReference>
<keyword evidence="2" id="KW-0949">S-adenosyl-L-methionine</keyword>
<protein>
    <submittedName>
        <fullName evidence="7">Radical SAM protein</fullName>
    </submittedName>
</protein>
<dbReference type="PANTHER" id="PTHR43409">
    <property type="entry name" value="ANAEROBIC MAGNESIUM-PROTOPORPHYRIN IX MONOMETHYL ESTER CYCLASE-RELATED"/>
    <property type="match status" value="1"/>
</dbReference>
<dbReference type="InterPro" id="IPR051198">
    <property type="entry name" value="BchE-like"/>
</dbReference>
<dbReference type="InterPro" id="IPR058240">
    <property type="entry name" value="rSAM_sf"/>
</dbReference>
<evidence type="ECO:0000313" key="7">
    <source>
        <dbReference type="EMBL" id="UYM15375.1"/>
    </source>
</evidence>
<accession>A0ABY6GRQ6</accession>
<feature type="domain" description="Radical SAM core" evidence="6">
    <location>
        <begin position="125"/>
        <end position="358"/>
    </location>
</feature>
<name>A0ABY6GRQ6_9GAMM</name>
<gene>
    <name evidence="7" type="ORF">NX720_21360</name>
</gene>
<evidence type="ECO:0000313" key="8">
    <source>
        <dbReference type="Proteomes" id="UP001163255"/>
    </source>
</evidence>